<dbReference type="Proteomes" id="UP000608345">
    <property type="component" value="Unassembled WGS sequence"/>
</dbReference>
<protein>
    <recommendedName>
        <fullName evidence="3">Lipoprotein</fullName>
    </recommendedName>
</protein>
<reference evidence="1" key="2">
    <citation type="submission" date="2020-09" db="EMBL/GenBank/DDBJ databases">
        <authorList>
            <person name="Sun Q."/>
            <person name="Kim S."/>
        </authorList>
    </citation>
    <scope>NUCLEOTIDE SEQUENCE</scope>
    <source>
        <strain evidence="1">KCTC 23732</strain>
    </source>
</reference>
<name>A0A918MY03_9BURK</name>
<evidence type="ECO:0000313" key="2">
    <source>
        <dbReference type="Proteomes" id="UP000608345"/>
    </source>
</evidence>
<dbReference type="AlphaFoldDB" id="A0A918MY03"/>
<proteinExistence type="predicted"/>
<reference evidence="1" key="1">
    <citation type="journal article" date="2014" name="Int. J. Syst. Evol. Microbiol.">
        <title>Complete genome sequence of Corynebacterium casei LMG S-19264T (=DSM 44701T), isolated from a smear-ripened cheese.</title>
        <authorList>
            <consortium name="US DOE Joint Genome Institute (JGI-PGF)"/>
            <person name="Walter F."/>
            <person name="Albersmeier A."/>
            <person name="Kalinowski J."/>
            <person name="Ruckert C."/>
        </authorList>
    </citation>
    <scope>NUCLEOTIDE SEQUENCE</scope>
    <source>
        <strain evidence="1">KCTC 23732</strain>
    </source>
</reference>
<comment type="caution">
    <text evidence="1">The sequence shown here is derived from an EMBL/GenBank/DDBJ whole genome shotgun (WGS) entry which is preliminary data.</text>
</comment>
<evidence type="ECO:0008006" key="3">
    <source>
        <dbReference type="Google" id="ProtNLM"/>
    </source>
</evidence>
<keyword evidence="2" id="KW-1185">Reference proteome</keyword>
<organism evidence="1 2">
    <name type="scientific">Advenella faeciporci</name>
    <dbReference type="NCBI Taxonomy" id="797535"/>
    <lineage>
        <taxon>Bacteria</taxon>
        <taxon>Pseudomonadati</taxon>
        <taxon>Pseudomonadota</taxon>
        <taxon>Betaproteobacteria</taxon>
        <taxon>Burkholderiales</taxon>
        <taxon>Alcaligenaceae</taxon>
    </lineage>
</organism>
<dbReference type="PROSITE" id="PS51257">
    <property type="entry name" value="PROKAR_LIPOPROTEIN"/>
    <property type="match status" value="1"/>
</dbReference>
<dbReference type="RefSeq" id="WP_189384496.1">
    <property type="nucleotide sequence ID" value="NZ_BAABFY010000054.1"/>
</dbReference>
<sequence length="169" mass="18716">MNLIIRLLLLLPLVFLCACSPEYDWRSVNTAEGNLTALFPARPVEHTRQVELDGEKMPFTMQIATVSDEVYAIGYRVFPVEMVAEKAKIEQKGRALMASVYQTMGEPMPEPAPAFGDVFSFSKEVNGKVFNVHVKILAANGIIVQAYVAADNQAPAQQVRQFLDGVKIN</sequence>
<evidence type="ECO:0000313" key="1">
    <source>
        <dbReference type="EMBL" id="GGW83224.1"/>
    </source>
</evidence>
<gene>
    <name evidence="1" type="ORF">GCM10011450_11400</name>
</gene>
<dbReference type="EMBL" id="BMYS01000006">
    <property type="protein sequence ID" value="GGW83224.1"/>
    <property type="molecule type" value="Genomic_DNA"/>
</dbReference>
<accession>A0A918MY03</accession>